<dbReference type="AlphaFoldDB" id="X5GVJ2"/>
<sequence>MHIGWSSLYLSVPALLLLALTLARAILVQPRFSTNSEFVKKSGNFV</sequence>
<name>X5GVJ2_9RICK</name>
<evidence type="ECO:0000313" key="1">
    <source>
        <dbReference type="EMBL" id="AHX11057.1"/>
    </source>
</evidence>
<organism evidence="1 2">
    <name type="scientific">Neorickettsia helminthoeca str. Oregon</name>
    <dbReference type="NCBI Taxonomy" id="1286528"/>
    <lineage>
        <taxon>Bacteria</taxon>
        <taxon>Pseudomonadati</taxon>
        <taxon>Pseudomonadota</taxon>
        <taxon>Alphaproteobacteria</taxon>
        <taxon>Rickettsiales</taxon>
        <taxon>Anaplasmataceae</taxon>
        <taxon>Neorickettsia</taxon>
    </lineage>
</organism>
<protein>
    <submittedName>
        <fullName evidence="1">Uncharacterized protein</fullName>
    </submittedName>
</protein>
<dbReference type="Proteomes" id="UP000023755">
    <property type="component" value="Chromosome"/>
</dbReference>
<gene>
    <name evidence="1" type="ORF">NHE_0086</name>
</gene>
<evidence type="ECO:0000313" key="2">
    <source>
        <dbReference type="Proteomes" id="UP000023755"/>
    </source>
</evidence>
<dbReference type="HOGENOM" id="CLU_3186328_0_0_5"/>
<dbReference type="EMBL" id="CP007481">
    <property type="protein sequence ID" value="AHX11057.1"/>
    <property type="molecule type" value="Genomic_DNA"/>
</dbReference>
<keyword evidence="2" id="KW-1185">Reference proteome</keyword>
<accession>X5GVJ2</accession>
<proteinExistence type="predicted"/>
<reference evidence="1 2" key="1">
    <citation type="submission" date="2014-03" db="EMBL/GenBank/DDBJ databases">
        <title>Sequencing and Comparison of Genomes and Transcriptome Profiles of Human Ehrlichiosis Agents.</title>
        <authorList>
            <person name="Lin M."/>
            <person name="Daugherty S.C."/>
            <person name="Nagaraj S."/>
            <person name="Cheng Z."/>
            <person name="Xiong Q."/>
            <person name="Lin F.-Y."/>
            <person name="Sengamalay N."/>
            <person name="Ott S."/>
            <person name="Godinez A."/>
            <person name="Tallon L.J."/>
            <person name="Sadzewicz L."/>
            <person name="Fraser C.M."/>
            <person name="Dunning Hotopp J.C."/>
            <person name="Rikihisa Y."/>
        </authorList>
    </citation>
    <scope>NUCLEOTIDE SEQUENCE [LARGE SCALE GENOMIC DNA]</scope>
    <source>
        <strain evidence="1 2">Oregon</strain>
    </source>
</reference>
<dbReference type="KEGG" id="nhm:NHE_0086"/>